<dbReference type="SUPFAM" id="SSF52172">
    <property type="entry name" value="CheY-like"/>
    <property type="match status" value="1"/>
</dbReference>
<feature type="domain" description="Response regulatory" evidence="2">
    <location>
        <begin position="12"/>
        <end position="130"/>
    </location>
</feature>
<comment type="caution">
    <text evidence="3">The sequence shown here is derived from an EMBL/GenBank/DDBJ whole genome shotgun (WGS) entry which is preliminary data.</text>
</comment>
<dbReference type="SMART" id="SM00448">
    <property type="entry name" value="REC"/>
    <property type="match status" value="1"/>
</dbReference>
<reference evidence="3 4" key="1">
    <citation type="submission" date="2024-04" db="EMBL/GenBank/DDBJ databases">
        <title>Novel species of the genus Ideonella isolated from streams.</title>
        <authorList>
            <person name="Lu H."/>
        </authorList>
    </citation>
    <scope>NUCLEOTIDE SEQUENCE [LARGE SCALE GENOMIC DNA]</scope>
    <source>
        <strain evidence="3 4">DXS29W</strain>
    </source>
</reference>
<dbReference type="PANTHER" id="PTHR43228">
    <property type="entry name" value="TWO-COMPONENT RESPONSE REGULATOR"/>
    <property type="match status" value="1"/>
</dbReference>
<protein>
    <submittedName>
        <fullName evidence="3">Response regulator</fullName>
    </submittedName>
</protein>
<dbReference type="InterPro" id="IPR052048">
    <property type="entry name" value="ST_Response_Regulator"/>
</dbReference>
<name>A0ABU9BP92_9BURK</name>
<keyword evidence="4" id="KW-1185">Reference proteome</keyword>
<sequence>MSPVTSTVGSRRVLVVDDSRAMQAIIRRVLESQSGYHTEIETVASGEAALDALERFAPNLIVSDWHMPGMSGIELLQTLRQMGHSNLAVGFVTTETTPSLLQQALTNGAAFIVHKPFHDQELLAAVGNVLSRPAVGQANPPGQPPQEPLQGVRALRKFIQAWMPGVPFRVIEGEKFDSTHLTSQNLLAVYSPTHSNSLCALAAANMPALCMIGGSAIQADPKDIRRAIQDGMPNQDMVDSAVLFFRELTPLLLSQVGVDDAKFKGANMVARDFAKLRAAVDSSVGRADYRLSIPGYGDGRLVIIRA</sequence>
<keyword evidence="1" id="KW-0597">Phosphoprotein</keyword>
<accession>A0ABU9BP92</accession>
<feature type="modified residue" description="4-aspartylphosphate" evidence="1">
    <location>
        <position position="64"/>
    </location>
</feature>
<gene>
    <name evidence="3" type="ORF">AACH06_13120</name>
</gene>
<evidence type="ECO:0000256" key="1">
    <source>
        <dbReference type="PROSITE-ProRule" id="PRU00169"/>
    </source>
</evidence>
<dbReference type="Pfam" id="PF00072">
    <property type="entry name" value="Response_reg"/>
    <property type="match status" value="1"/>
</dbReference>
<dbReference type="PROSITE" id="PS50110">
    <property type="entry name" value="RESPONSE_REGULATORY"/>
    <property type="match status" value="1"/>
</dbReference>
<dbReference type="RefSeq" id="WP_341426145.1">
    <property type="nucleotide sequence ID" value="NZ_JBBUTG010000006.1"/>
</dbReference>
<dbReference type="Gene3D" id="3.40.50.2300">
    <property type="match status" value="1"/>
</dbReference>
<proteinExistence type="predicted"/>
<dbReference type="InterPro" id="IPR001789">
    <property type="entry name" value="Sig_transdc_resp-reg_receiver"/>
</dbReference>
<evidence type="ECO:0000313" key="3">
    <source>
        <dbReference type="EMBL" id="MEK8031762.1"/>
    </source>
</evidence>
<dbReference type="InterPro" id="IPR011006">
    <property type="entry name" value="CheY-like_superfamily"/>
</dbReference>
<dbReference type="Proteomes" id="UP001371218">
    <property type="component" value="Unassembled WGS sequence"/>
</dbReference>
<evidence type="ECO:0000313" key="4">
    <source>
        <dbReference type="Proteomes" id="UP001371218"/>
    </source>
</evidence>
<dbReference type="EMBL" id="JBBUTG010000006">
    <property type="protein sequence ID" value="MEK8031762.1"/>
    <property type="molecule type" value="Genomic_DNA"/>
</dbReference>
<dbReference type="PANTHER" id="PTHR43228:SF1">
    <property type="entry name" value="TWO-COMPONENT RESPONSE REGULATOR ARR22"/>
    <property type="match status" value="1"/>
</dbReference>
<organism evidence="3 4">
    <name type="scientific">Ideonella lacteola</name>
    <dbReference type="NCBI Taxonomy" id="2984193"/>
    <lineage>
        <taxon>Bacteria</taxon>
        <taxon>Pseudomonadati</taxon>
        <taxon>Pseudomonadota</taxon>
        <taxon>Betaproteobacteria</taxon>
        <taxon>Burkholderiales</taxon>
        <taxon>Sphaerotilaceae</taxon>
        <taxon>Ideonella</taxon>
    </lineage>
</organism>
<evidence type="ECO:0000259" key="2">
    <source>
        <dbReference type="PROSITE" id="PS50110"/>
    </source>
</evidence>